<name>A0A345MJ11_9CAUD</name>
<accession>A0A345MJ11</accession>
<evidence type="ECO:0000313" key="3">
    <source>
        <dbReference type="Proteomes" id="UP000257597"/>
    </source>
</evidence>
<dbReference type="Proteomes" id="UP000257597">
    <property type="component" value="Segment"/>
</dbReference>
<proteinExistence type="predicted"/>
<dbReference type="GeneID" id="54998145"/>
<sequence length="105" mass="12073">MSTLDAEDLYYRLEAAIPTSEITMAGDDALAEACRVIADSYNQHVCAECEVFKEDEIEHGPNSQVCYQCANSEQIKKRREIAEINDQIRELERKRDALTDEWDED</sequence>
<protein>
    <submittedName>
        <fullName evidence="2">Uncharacterized protein</fullName>
    </submittedName>
</protein>
<keyword evidence="3" id="KW-1185">Reference proteome</keyword>
<gene>
    <name evidence="2" type="primary">156</name>
    <name evidence="2" type="ORF">SEA_DAREDEVIL_156</name>
</gene>
<evidence type="ECO:0000313" key="2">
    <source>
        <dbReference type="EMBL" id="AXH70542.1"/>
    </source>
</evidence>
<dbReference type="RefSeq" id="YP_009807270.1">
    <property type="nucleotide sequence ID" value="NC_048021.1"/>
</dbReference>
<dbReference type="KEGG" id="vg:54998145"/>
<evidence type="ECO:0000256" key="1">
    <source>
        <dbReference type="SAM" id="Coils"/>
    </source>
</evidence>
<organism evidence="2 3">
    <name type="scientific">Gordonia phage Daredevil</name>
    <dbReference type="NCBI Taxonomy" id="2283286"/>
    <lineage>
        <taxon>Viruses</taxon>
        <taxon>Duplodnaviria</taxon>
        <taxon>Heunggongvirae</taxon>
        <taxon>Uroviricota</taxon>
        <taxon>Caudoviricetes</taxon>
        <taxon>Daredevilvirus</taxon>
        <taxon>Daredevilvirus daredevil</taxon>
    </lineage>
</organism>
<feature type="coiled-coil region" evidence="1">
    <location>
        <begin position="74"/>
        <end position="101"/>
    </location>
</feature>
<reference evidence="3" key="1">
    <citation type="submission" date="2018-07" db="EMBL/GenBank/DDBJ databases">
        <authorList>
            <person name="Quirk P.G."/>
            <person name="Krulwich T.A."/>
        </authorList>
    </citation>
    <scope>NUCLEOTIDE SEQUENCE [LARGE SCALE GENOMIC DNA]</scope>
</reference>
<keyword evidence="1" id="KW-0175">Coiled coil</keyword>
<dbReference type="EMBL" id="MH590603">
    <property type="protein sequence ID" value="AXH70542.1"/>
    <property type="molecule type" value="Genomic_DNA"/>
</dbReference>